<accession>A0AA35S374</accession>
<evidence type="ECO:0000313" key="6">
    <source>
        <dbReference type="EMBL" id="CAI8021783.1"/>
    </source>
</evidence>
<evidence type="ECO:0000256" key="1">
    <source>
        <dbReference type="ARBA" id="ARBA00022598"/>
    </source>
</evidence>
<name>A0AA35S374_GEOBA</name>
<dbReference type="GO" id="GO:0005783">
    <property type="term" value="C:endoplasmic reticulum"/>
    <property type="evidence" value="ECO:0007669"/>
    <property type="project" value="TreeGrafter"/>
</dbReference>
<dbReference type="PANTHER" id="PTHR43272">
    <property type="entry name" value="LONG-CHAIN-FATTY-ACID--COA LIGASE"/>
    <property type="match status" value="1"/>
</dbReference>
<organism evidence="6 7">
    <name type="scientific">Geodia barretti</name>
    <name type="common">Barrett's horny sponge</name>
    <dbReference type="NCBI Taxonomy" id="519541"/>
    <lineage>
        <taxon>Eukaryota</taxon>
        <taxon>Metazoa</taxon>
        <taxon>Porifera</taxon>
        <taxon>Demospongiae</taxon>
        <taxon>Heteroscleromorpha</taxon>
        <taxon>Tetractinellida</taxon>
        <taxon>Astrophorina</taxon>
        <taxon>Geodiidae</taxon>
        <taxon>Geodia</taxon>
    </lineage>
</organism>
<keyword evidence="3" id="KW-0443">Lipid metabolism</keyword>
<dbReference type="Proteomes" id="UP001174909">
    <property type="component" value="Unassembled WGS sequence"/>
</dbReference>
<dbReference type="EMBL" id="CASHTH010001914">
    <property type="protein sequence ID" value="CAI8021783.1"/>
    <property type="molecule type" value="Genomic_DNA"/>
</dbReference>
<evidence type="ECO:0000256" key="2">
    <source>
        <dbReference type="ARBA" id="ARBA00022832"/>
    </source>
</evidence>
<dbReference type="AlphaFoldDB" id="A0AA35S374"/>
<protein>
    <recommendedName>
        <fullName evidence="4">long-chain-fatty-acid--CoA ligase</fullName>
        <ecNumber evidence="4">6.2.1.3</ecNumber>
    </recommendedName>
</protein>
<gene>
    <name evidence="6" type="ORF">GBAR_LOCUS12863</name>
</gene>
<reference evidence="6" key="1">
    <citation type="submission" date="2023-03" db="EMBL/GenBank/DDBJ databases">
        <authorList>
            <person name="Steffen K."/>
            <person name="Cardenas P."/>
        </authorList>
    </citation>
    <scope>NUCLEOTIDE SEQUENCE</scope>
</reference>
<dbReference type="SUPFAM" id="SSF56801">
    <property type="entry name" value="Acetyl-CoA synthetase-like"/>
    <property type="match status" value="1"/>
</dbReference>
<dbReference type="EC" id="6.2.1.3" evidence="4"/>
<dbReference type="Pfam" id="PF23562">
    <property type="entry name" value="AMP-binding_C_3"/>
    <property type="match status" value="1"/>
</dbReference>
<dbReference type="InterPro" id="IPR042099">
    <property type="entry name" value="ANL_N_sf"/>
</dbReference>
<keyword evidence="1 6" id="KW-0436">Ligase</keyword>
<evidence type="ECO:0000256" key="3">
    <source>
        <dbReference type="ARBA" id="ARBA00023098"/>
    </source>
</evidence>
<evidence type="ECO:0000256" key="4">
    <source>
        <dbReference type="ARBA" id="ARBA00026121"/>
    </source>
</evidence>
<keyword evidence="2" id="KW-0276">Fatty acid metabolism</keyword>
<feature type="domain" description="AMP-dependent synthetase/ligase" evidence="5">
    <location>
        <begin position="75"/>
        <end position="253"/>
    </location>
</feature>
<evidence type="ECO:0000259" key="5">
    <source>
        <dbReference type="Pfam" id="PF00501"/>
    </source>
</evidence>
<dbReference type="GO" id="GO:0016020">
    <property type="term" value="C:membrane"/>
    <property type="evidence" value="ECO:0007669"/>
    <property type="project" value="TreeGrafter"/>
</dbReference>
<keyword evidence="7" id="KW-1185">Reference proteome</keyword>
<proteinExistence type="predicted"/>
<evidence type="ECO:0000313" key="7">
    <source>
        <dbReference type="Proteomes" id="UP001174909"/>
    </source>
</evidence>
<dbReference type="Gene3D" id="3.40.50.12780">
    <property type="entry name" value="N-terminal domain of ligase-like"/>
    <property type="match status" value="1"/>
</dbReference>
<dbReference type="InterPro" id="IPR000873">
    <property type="entry name" value="AMP-dep_synth/lig_dom"/>
</dbReference>
<dbReference type="PANTHER" id="PTHR43272:SF32">
    <property type="entry name" value="AMP-DEPENDENT SYNTHETASE_LIGASE DOMAIN-CONTAINING PROTEIN"/>
    <property type="match status" value="1"/>
</dbReference>
<sequence length="371" mass="40303">MNVKKIVEKALRETLVKLGVQAPPPTVVVKFSGDGAVIASSATMVFLTFSFPGLSENVLSAIVLAIMMGINKANSTYACVWCTVAKDERMGYKCTRESVGSLLQTMKEIRPTIFLRVPSWWPALRANSSPGYHRWPRTLASGPNYNKQLGGSGTPFGWTIVNVVFFKKVRQALGLDRCRFPMAGGAPMAQETLTYFMSINIPVHEIYGMSETTGPTTLTTSDKIRFMSSGRPFGGIKGVGEVLVSGRHVFMGYMGNTVATSEEGYLYITGRMKEIIITASGEKVPPRPIEEAITRELPLISDAIVIGDQQRFLCCLVTLKTEVDEETGVPTLSCCQAVGNSAHTVQGVVGGEGDRKVLKMIQHGIHEASKV</sequence>
<comment type="caution">
    <text evidence="6">The sequence shown here is derived from an EMBL/GenBank/DDBJ whole genome shotgun (WGS) entry which is preliminary data.</text>
</comment>
<dbReference type="Pfam" id="PF00501">
    <property type="entry name" value="AMP-binding"/>
    <property type="match status" value="1"/>
</dbReference>
<dbReference type="GO" id="GO:0004467">
    <property type="term" value="F:long-chain fatty acid-CoA ligase activity"/>
    <property type="evidence" value="ECO:0007669"/>
    <property type="project" value="UniProtKB-EC"/>
</dbReference>